<dbReference type="AlphaFoldDB" id="A0A168R068"/>
<keyword evidence="5" id="KW-1185">Reference proteome</keyword>
<feature type="domain" description="DUF1206" evidence="3">
    <location>
        <begin position="254"/>
        <end position="323"/>
    </location>
</feature>
<organism evidence="4">
    <name type="scientific">Absidia glauca</name>
    <name type="common">Pin mould</name>
    <dbReference type="NCBI Taxonomy" id="4829"/>
    <lineage>
        <taxon>Eukaryota</taxon>
        <taxon>Fungi</taxon>
        <taxon>Fungi incertae sedis</taxon>
        <taxon>Mucoromycota</taxon>
        <taxon>Mucoromycotina</taxon>
        <taxon>Mucoromycetes</taxon>
        <taxon>Mucorales</taxon>
        <taxon>Cunninghamellaceae</taxon>
        <taxon>Absidia</taxon>
    </lineage>
</organism>
<evidence type="ECO:0000259" key="3">
    <source>
        <dbReference type="Pfam" id="PF06724"/>
    </source>
</evidence>
<feature type="compositionally biased region" description="Polar residues" evidence="1">
    <location>
        <begin position="354"/>
        <end position="370"/>
    </location>
</feature>
<evidence type="ECO:0000313" key="4">
    <source>
        <dbReference type="EMBL" id="SAM05868.1"/>
    </source>
</evidence>
<dbReference type="OrthoDB" id="18869at2759"/>
<dbReference type="Proteomes" id="UP000078561">
    <property type="component" value="Unassembled WGS sequence"/>
</dbReference>
<evidence type="ECO:0000256" key="1">
    <source>
        <dbReference type="SAM" id="MobiDB-lite"/>
    </source>
</evidence>
<feature type="transmembrane region" description="Helical" evidence="2">
    <location>
        <begin position="300"/>
        <end position="322"/>
    </location>
</feature>
<dbReference type="OMA" id="NGFSNRW"/>
<reference evidence="4" key="1">
    <citation type="submission" date="2016-04" db="EMBL/GenBank/DDBJ databases">
        <authorList>
            <person name="Evans L.H."/>
            <person name="Alamgir A."/>
            <person name="Owens N."/>
            <person name="Weber N.D."/>
            <person name="Virtaneva K."/>
            <person name="Barbian K."/>
            <person name="Babar A."/>
            <person name="Rosenke K."/>
        </authorList>
    </citation>
    <scope>NUCLEOTIDE SEQUENCE [LARGE SCALE GENOMIC DNA]</scope>
    <source>
        <strain evidence="4">CBS 101.48</strain>
    </source>
</reference>
<feature type="transmembrane region" description="Helical" evidence="2">
    <location>
        <begin position="150"/>
        <end position="170"/>
    </location>
</feature>
<sequence length="457" mass="50703">MFADILTTLKSLLPTKKSPTVPYLSSTPKPPPKPITTVADTWWERFKHPSGVHPRHAIIVCYLGRIGFVAKGIVYAVMGGLCISTAQHMGTDMDGVESPMGAFIFLGLSTIGTPLLVIMFIGLLFYSLWRFWEGGLGQGSDATRSAPSNFFRYRLSPIVSGAVYVAYLSYIGEVLSDSQEERQKAAQSSSNCFPTCWGSGDVWHRMMVGVAGCAFIIAFITQVQNGFSNRWHRDLMIHHCTFVEKYVILVLGHLGFLSRAGVFMFVAVFMFRTLTTPMAPRKDTFSDAINQIIGVHGGTVGLWFLGIGLILFGIFAASNAYYKYYPTPPPTRYAFPSKHQIRSQQPKQHHSPPNDDNQQEGTTTAPTADAQQVDKRSTNPTLPSNLEETDQQRASSPATYNSRTGIINGTTSLGAPTADTNDRIDNTMIHDAPPSPFEETRRFRWQRKRRERTSSIA</sequence>
<keyword evidence="2" id="KW-0812">Transmembrane</keyword>
<evidence type="ECO:0000313" key="5">
    <source>
        <dbReference type="Proteomes" id="UP000078561"/>
    </source>
</evidence>
<feature type="domain" description="DUF1206" evidence="3">
    <location>
        <begin position="66"/>
        <end position="134"/>
    </location>
</feature>
<dbReference type="InterPro" id="IPR009597">
    <property type="entry name" value="DUF1206"/>
</dbReference>
<feature type="transmembrane region" description="Helical" evidence="2">
    <location>
        <begin position="246"/>
        <end position="271"/>
    </location>
</feature>
<protein>
    <recommendedName>
        <fullName evidence="3">DUF1206 domain-containing protein</fullName>
    </recommendedName>
</protein>
<feature type="transmembrane region" description="Helical" evidence="2">
    <location>
        <begin position="206"/>
        <end position="225"/>
    </location>
</feature>
<dbReference type="Pfam" id="PF06724">
    <property type="entry name" value="DUF1206"/>
    <property type="match status" value="2"/>
</dbReference>
<feature type="compositionally biased region" description="Polar residues" evidence="1">
    <location>
        <begin position="378"/>
        <end position="414"/>
    </location>
</feature>
<evidence type="ECO:0000256" key="2">
    <source>
        <dbReference type="SAM" id="Phobius"/>
    </source>
</evidence>
<dbReference type="InParanoid" id="A0A168R068"/>
<gene>
    <name evidence="4" type="primary">ABSGL_11743.1 scaffold 12318</name>
</gene>
<keyword evidence="2" id="KW-0472">Membrane</keyword>
<name>A0A168R068_ABSGL</name>
<feature type="transmembrane region" description="Helical" evidence="2">
    <location>
        <begin position="102"/>
        <end position="129"/>
    </location>
</feature>
<feature type="transmembrane region" description="Helical" evidence="2">
    <location>
        <begin position="72"/>
        <end position="90"/>
    </location>
</feature>
<feature type="region of interest" description="Disordered" evidence="1">
    <location>
        <begin position="333"/>
        <end position="457"/>
    </location>
</feature>
<accession>A0A168R068</accession>
<proteinExistence type="predicted"/>
<dbReference type="EMBL" id="LT554473">
    <property type="protein sequence ID" value="SAM05868.1"/>
    <property type="molecule type" value="Genomic_DNA"/>
</dbReference>
<keyword evidence="2" id="KW-1133">Transmembrane helix</keyword>